<evidence type="ECO:0000313" key="2">
    <source>
        <dbReference type="Proteomes" id="UP001163321"/>
    </source>
</evidence>
<name>A0ACC0VRH5_9STRA</name>
<sequence>MRRTIETVPRVGARCAFAISSLSAHSSFENLPHATESAANSVMRGSLFVALFVATSVMCSVHSTSTQSTNYRHTKEKKTVVRVLRADEPEEDVDEEERGALPGSIAKLLSGSDDLAQKAAKAAQKAAGNAGDGAEAAIRAAGKAGDGAEATAKAAGKAGDGAEAAAAAVDDKIATIMKKYEGIEAAVKDMKPKEIETFKKGLSDQALDEFNIFVKQIRKGKFDETKSLGANLGLVDTDTAMKKLSEFMSVKANKKASKGMTPGEILKEAGVIAKDADTQVVNHLAALVQSLKKTDKTKKQRLFLFLKYLGVTVLGGLFGYAYFKTNAKRSAHTSASEA</sequence>
<organism evidence="1 2">
    <name type="scientific">Peronosclerospora sorghi</name>
    <dbReference type="NCBI Taxonomy" id="230839"/>
    <lineage>
        <taxon>Eukaryota</taxon>
        <taxon>Sar</taxon>
        <taxon>Stramenopiles</taxon>
        <taxon>Oomycota</taxon>
        <taxon>Peronosporomycetes</taxon>
        <taxon>Peronosporales</taxon>
        <taxon>Peronosporaceae</taxon>
        <taxon>Peronosclerospora</taxon>
    </lineage>
</organism>
<protein>
    <submittedName>
        <fullName evidence="1">Uncharacterized protein</fullName>
    </submittedName>
</protein>
<gene>
    <name evidence="1" type="ORF">PsorP6_014941</name>
</gene>
<accession>A0ACC0VRH5</accession>
<keyword evidence="2" id="KW-1185">Reference proteome</keyword>
<evidence type="ECO:0000313" key="1">
    <source>
        <dbReference type="EMBL" id="KAI9909160.1"/>
    </source>
</evidence>
<proteinExistence type="predicted"/>
<dbReference type="Proteomes" id="UP001163321">
    <property type="component" value="Chromosome 7"/>
</dbReference>
<reference evidence="1 2" key="1">
    <citation type="journal article" date="2022" name="bioRxiv">
        <title>The genome of the oomycete Peronosclerospora sorghi, a cosmopolitan pathogen of maize and sorghum, is inflated with dispersed pseudogenes.</title>
        <authorList>
            <person name="Fletcher K."/>
            <person name="Martin F."/>
            <person name="Isakeit T."/>
            <person name="Cavanaugh K."/>
            <person name="Magill C."/>
            <person name="Michelmore R."/>
        </authorList>
    </citation>
    <scope>NUCLEOTIDE SEQUENCE [LARGE SCALE GENOMIC DNA]</scope>
    <source>
        <strain evidence="1">P6</strain>
    </source>
</reference>
<comment type="caution">
    <text evidence="1">The sequence shown here is derived from an EMBL/GenBank/DDBJ whole genome shotgun (WGS) entry which is preliminary data.</text>
</comment>
<dbReference type="EMBL" id="CM047586">
    <property type="protein sequence ID" value="KAI9909160.1"/>
    <property type="molecule type" value="Genomic_DNA"/>
</dbReference>